<comment type="similarity">
    <text evidence="2">Belongs to the MscS (TC 1.A.23) family.</text>
</comment>
<dbReference type="InterPro" id="IPR045276">
    <property type="entry name" value="YbiO_bact"/>
</dbReference>
<name>A0ABY7JVH6_9ACTN</name>
<reference evidence="11" key="1">
    <citation type="submission" date="2022-05" db="EMBL/GenBank/DDBJ databases">
        <title>Jatrophihabitans sp. SB3-54 whole genome sequence.</title>
        <authorList>
            <person name="Suh M.K."/>
            <person name="Eom M.K."/>
            <person name="Kim J.S."/>
            <person name="Kim H.S."/>
            <person name="Do H.E."/>
            <person name="Shin Y.K."/>
            <person name="Lee J.-S."/>
        </authorList>
    </citation>
    <scope>NUCLEOTIDE SEQUENCE</scope>
    <source>
        <strain evidence="11">SB3-54</strain>
    </source>
</reference>
<proteinExistence type="inferred from homology"/>
<feature type="transmembrane region" description="Helical" evidence="7">
    <location>
        <begin position="101"/>
        <end position="121"/>
    </location>
</feature>
<dbReference type="InterPro" id="IPR049278">
    <property type="entry name" value="MS_channel_C"/>
</dbReference>
<evidence type="ECO:0000256" key="1">
    <source>
        <dbReference type="ARBA" id="ARBA00004651"/>
    </source>
</evidence>
<keyword evidence="4 7" id="KW-0812">Transmembrane</keyword>
<keyword evidence="5 7" id="KW-1133">Transmembrane helix</keyword>
<dbReference type="PANTHER" id="PTHR30460">
    <property type="entry name" value="MODERATE CONDUCTANCE MECHANOSENSITIVE CHANNEL YBIO"/>
    <property type="match status" value="1"/>
</dbReference>
<dbReference type="Pfam" id="PF21082">
    <property type="entry name" value="MS_channel_3rd"/>
    <property type="match status" value="1"/>
</dbReference>
<gene>
    <name evidence="11" type="ORF">M6B22_18795</name>
</gene>
<evidence type="ECO:0000313" key="11">
    <source>
        <dbReference type="EMBL" id="WAX56558.1"/>
    </source>
</evidence>
<feature type="transmembrane region" description="Helical" evidence="7">
    <location>
        <begin position="74"/>
        <end position="95"/>
    </location>
</feature>
<evidence type="ECO:0000256" key="5">
    <source>
        <dbReference type="ARBA" id="ARBA00022989"/>
    </source>
</evidence>
<evidence type="ECO:0000256" key="3">
    <source>
        <dbReference type="ARBA" id="ARBA00022475"/>
    </source>
</evidence>
<keyword evidence="3" id="KW-1003">Cell membrane</keyword>
<dbReference type="Pfam" id="PF21088">
    <property type="entry name" value="MS_channel_1st"/>
    <property type="match status" value="1"/>
</dbReference>
<dbReference type="PANTHER" id="PTHR30460:SF0">
    <property type="entry name" value="MODERATE CONDUCTANCE MECHANOSENSITIVE CHANNEL YBIO"/>
    <property type="match status" value="1"/>
</dbReference>
<evidence type="ECO:0000259" key="8">
    <source>
        <dbReference type="Pfam" id="PF00924"/>
    </source>
</evidence>
<feature type="domain" description="Mechanosensitive ion channel MscS C-terminal" evidence="9">
    <location>
        <begin position="200"/>
        <end position="286"/>
    </location>
</feature>
<evidence type="ECO:0000259" key="9">
    <source>
        <dbReference type="Pfam" id="PF21082"/>
    </source>
</evidence>
<evidence type="ECO:0000256" key="6">
    <source>
        <dbReference type="ARBA" id="ARBA00023136"/>
    </source>
</evidence>
<evidence type="ECO:0000256" key="4">
    <source>
        <dbReference type="ARBA" id="ARBA00022692"/>
    </source>
</evidence>
<dbReference type="SUPFAM" id="SSF50182">
    <property type="entry name" value="Sm-like ribonucleoproteins"/>
    <property type="match status" value="1"/>
</dbReference>
<keyword evidence="12" id="KW-1185">Reference proteome</keyword>
<evidence type="ECO:0000313" key="12">
    <source>
        <dbReference type="Proteomes" id="UP001164693"/>
    </source>
</evidence>
<dbReference type="InterPro" id="IPR023408">
    <property type="entry name" value="MscS_beta-dom_sf"/>
</dbReference>
<evidence type="ECO:0000259" key="10">
    <source>
        <dbReference type="Pfam" id="PF21088"/>
    </source>
</evidence>
<evidence type="ECO:0000256" key="2">
    <source>
        <dbReference type="ARBA" id="ARBA00008017"/>
    </source>
</evidence>
<dbReference type="InterPro" id="IPR006685">
    <property type="entry name" value="MscS_channel_2nd"/>
</dbReference>
<dbReference type="InterPro" id="IPR049142">
    <property type="entry name" value="MS_channel_1st"/>
</dbReference>
<evidence type="ECO:0000256" key="7">
    <source>
        <dbReference type="SAM" id="Phobius"/>
    </source>
</evidence>
<dbReference type="InterPro" id="IPR010920">
    <property type="entry name" value="LSM_dom_sf"/>
</dbReference>
<accession>A0ABY7JVH6</accession>
<dbReference type="SUPFAM" id="SSF82861">
    <property type="entry name" value="Mechanosensitive channel protein MscS (YggB), transmembrane region"/>
    <property type="match status" value="1"/>
</dbReference>
<feature type="domain" description="Mechanosensitive ion channel MscS" evidence="8">
    <location>
        <begin position="124"/>
        <end position="194"/>
    </location>
</feature>
<protein>
    <submittedName>
        <fullName evidence="11">Mechanosensitive ion channel family protein</fullName>
    </submittedName>
</protein>
<dbReference type="Gene3D" id="3.30.70.100">
    <property type="match status" value="1"/>
</dbReference>
<feature type="transmembrane region" description="Helical" evidence="7">
    <location>
        <begin position="20"/>
        <end position="38"/>
    </location>
</feature>
<dbReference type="EMBL" id="CP097463">
    <property type="protein sequence ID" value="WAX56558.1"/>
    <property type="molecule type" value="Genomic_DNA"/>
</dbReference>
<dbReference type="InterPro" id="IPR011014">
    <property type="entry name" value="MscS_channel_TM-2"/>
</dbReference>
<dbReference type="RefSeq" id="WP_269443094.1">
    <property type="nucleotide sequence ID" value="NZ_CP097463.1"/>
</dbReference>
<dbReference type="Gene3D" id="1.10.287.1260">
    <property type="match status" value="1"/>
</dbReference>
<keyword evidence="6 7" id="KW-0472">Membrane</keyword>
<dbReference type="Proteomes" id="UP001164693">
    <property type="component" value="Chromosome"/>
</dbReference>
<dbReference type="Pfam" id="PF00924">
    <property type="entry name" value="MS_channel_2nd"/>
    <property type="match status" value="1"/>
</dbReference>
<organism evidence="11 12">
    <name type="scientific">Jatrophihabitans cynanchi</name>
    <dbReference type="NCBI Taxonomy" id="2944128"/>
    <lineage>
        <taxon>Bacteria</taxon>
        <taxon>Bacillati</taxon>
        <taxon>Actinomycetota</taxon>
        <taxon>Actinomycetes</taxon>
        <taxon>Jatrophihabitantales</taxon>
        <taxon>Jatrophihabitantaceae</taxon>
        <taxon>Jatrophihabitans</taxon>
    </lineage>
</organism>
<sequence>MTTASVRHLSLTPLTDVGLWARTNGLQIILIVLGAILLTRFANWSGARITSHIDELNSGEDVLVRSEAAKHRHALAQVITWVSLVVIYCLAAVLVVQRFGIPLSGIVAPATVAGVALGFGAQRIVQDILAGFFLISERQYGFGDVIRINVLGVGTPVTGTVEEVTLRITQIRSLDGEVIITSNGQIVQVTNLSRDWARAVVDVPLPATVGVDRANEVLKRVGEQAYRDERLRPLLLDAPSVMGVESIDVDSFNVRVIARTLPGRQFEVGRALRARITNAFAATGLNVSTTVDSAPPTSDDREERD</sequence>
<dbReference type="SUPFAM" id="SSF82689">
    <property type="entry name" value="Mechanosensitive channel protein MscS (YggB), C-terminal domain"/>
    <property type="match status" value="1"/>
</dbReference>
<feature type="domain" description="Mechanosensitive ion channel transmembrane helices 2/3" evidence="10">
    <location>
        <begin position="82"/>
        <end position="122"/>
    </location>
</feature>
<comment type="subcellular location">
    <subcellularLocation>
        <location evidence="1">Cell membrane</location>
        <topology evidence="1">Multi-pass membrane protein</topology>
    </subcellularLocation>
</comment>
<dbReference type="InterPro" id="IPR011066">
    <property type="entry name" value="MscS_channel_C_sf"/>
</dbReference>
<dbReference type="Gene3D" id="2.30.30.60">
    <property type="match status" value="1"/>
</dbReference>